<protein>
    <submittedName>
        <fullName evidence="7">MFS transporter</fullName>
    </submittedName>
</protein>
<feature type="transmembrane region" description="Helical" evidence="5">
    <location>
        <begin position="368"/>
        <end position="389"/>
    </location>
</feature>
<dbReference type="CDD" id="cd17393">
    <property type="entry name" value="MFS_MosC_like"/>
    <property type="match status" value="1"/>
</dbReference>
<accession>A0ABQ3YBE3</accession>
<keyword evidence="2 5" id="KW-0812">Transmembrane</keyword>
<feature type="transmembrane region" description="Helical" evidence="5">
    <location>
        <begin position="334"/>
        <end position="356"/>
    </location>
</feature>
<feature type="transmembrane region" description="Helical" evidence="5">
    <location>
        <begin position="20"/>
        <end position="40"/>
    </location>
</feature>
<dbReference type="InterPro" id="IPR036259">
    <property type="entry name" value="MFS_trans_sf"/>
</dbReference>
<feature type="transmembrane region" description="Helical" evidence="5">
    <location>
        <begin position="395"/>
        <end position="416"/>
    </location>
</feature>
<feature type="transmembrane region" description="Helical" evidence="5">
    <location>
        <begin position="242"/>
        <end position="267"/>
    </location>
</feature>
<evidence type="ECO:0000256" key="3">
    <source>
        <dbReference type="ARBA" id="ARBA00022989"/>
    </source>
</evidence>
<dbReference type="InterPro" id="IPR051788">
    <property type="entry name" value="MFS_Transporter"/>
</dbReference>
<reference evidence="7 8" key="1">
    <citation type="submission" date="2021-01" db="EMBL/GenBank/DDBJ databases">
        <title>Whole genome shotgun sequence of Actinoplanes deccanensis NBRC 13994.</title>
        <authorList>
            <person name="Komaki H."/>
            <person name="Tamura T."/>
        </authorList>
    </citation>
    <scope>NUCLEOTIDE SEQUENCE [LARGE SCALE GENOMIC DNA]</scope>
    <source>
        <strain evidence="7 8">NBRC 13994</strain>
    </source>
</reference>
<evidence type="ECO:0000256" key="5">
    <source>
        <dbReference type="SAM" id="Phobius"/>
    </source>
</evidence>
<feature type="transmembrane region" description="Helical" evidence="5">
    <location>
        <begin position="82"/>
        <end position="99"/>
    </location>
</feature>
<evidence type="ECO:0000313" key="8">
    <source>
        <dbReference type="Proteomes" id="UP000609879"/>
    </source>
</evidence>
<gene>
    <name evidence="7" type="ORF">Ade02nite_59730</name>
</gene>
<evidence type="ECO:0000256" key="2">
    <source>
        <dbReference type="ARBA" id="ARBA00022692"/>
    </source>
</evidence>
<feature type="transmembrane region" description="Helical" evidence="5">
    <location>
        <begin position="279"/>
        <end position="297"/>
    </location>
</feature>
<evidence type="ECO:0000256" key="4">
    <source>
        <dbReference type="ARBA" id="ARBA00023136"/>
    </source>
</evidence>
<dbReference type="InterPro" id="IPR020846">
    <property type="entry name" value="MFS_dom"/>
</dbReference>
<dbReference type="EMBL" id="BOMI01000117">
    <property type="protein sequence ID" value="GID77332.1"/>
    <property type="molecule type" value="Genomic_DNA"/>
</dbReference>
<organism evidence="7 8">
    <name type="scientific">Paractinoplanes deccanensis</name>
    <dbReference type="NCBI Taxonomy" id="113561"/>
    <lineage>
        <taxon>Bacteria</taxon>
        <taxon>Bacillati</taxon>
        <taxon>Actinomycetota</taxon>
        <taxon>Actinomycetes</taxon>
        <taxon>Micromonosporales</taxon>
        <taxon>Micromonosporaceae</taxon>
        <taxon>Paractinoplanes</taxon>
    </lineage>
</organism>
<dbReference type="PANTHER" id="PTHR23514:SF13">
    <property type="entry name" value="INNER MEMBRANE PROTEIN YBJJ"/>
    <property type="match status" value="1"/>
</dbReference>
<dbReference type="PANTHER" id="PTHR23514">
    <property type="entry name" value="BYPASS OF STOP CODON PROTEIN 6"/>
    <property type="match status" value="1"/>
</dbReference>
<keyword evidence="3 5" id="KW-1133">Transmembrane helix</keyword>
<feature type="transmembrane region" description="Helical" evidence="5">
    <location>
        <begin position="309"/>
        <end position="328"/>
    </location>
</feature>
<keyword evidence="8" id="KW-1185">Reference proteome</keyword>
<comment type="caution">
    <text evidence="7">The sequence shown here is derived from an EMBL/GenBank/DDBJ whole genome shotgun (WGS) entry which is preliminary data.</text>
</comment>
<feature type="transmembrane region" description="Helical" evidence="5">
    <location>
        <begin position="52"/>
        <end position="70"/>
    </location>
</feature>
<comment type="subcellular location">
    <subcellularLocation>
        <location evidence="1">Cell membrane</location>
        <topology evidence="1">Multi-pass membrane protein</topology>
    </subcellularLocation>
</comment>
<feature type="transmembrane region" description="Helical" evidence="5">
    <location>
        <begin position="145"/>
        <end position="166"/>
    </location>
</feature>
<dbReference type="PROSITE" id="PS50850">
    <property type="entry name" value="MFS"/>
    <property type="match status" value="1"/>
</dbReference>
<dbReference type="Pfam" id="PF07690">
    <property type="entry name" value="MFS_1"/>
    <property type="match status" value="1"/>
</dbReference>
<dbReference type="Proteomes" id="UP000609879">
    <property type="component" value="Unassembled WGS sequence"/>
</dbReference>
<dbReference type="Gene3D" id="1.20.1250.20">
    <property type="entry name" value="MFS general substrate transporter like domains"/>
    <property type="match status" value="2"/>
</dbReference>
<feature type="transmembrane region" description="Helical" evidence="5">
    <location>
        <begin position="105"/>
        <end position="124"/>
    </location>
</feature>
<proteinExistence type="predicted"/>
<keyword evidence="4 5" id="KW-0472">Membrane</keyword>
<sequence>MVCVEPMLIDRSVRRARVSASLVFLGFGAALGVWTARIPAVKSNLGLSDGRLSIALLAFAAGCIAGMTLIGRLTDRFGSARVLVPAMLLEGVLLVPPGFAPGLAALSVTLFLFGATHGTLNIAMNANALEVQRAAGRPIMSSFHAVYSIGGFLGAVLGSFFAGIGAGVGVNLLAVGALVVGLAVWSAFGILRRQPAVADSLTTSSPAVSSSGSSPAGPSPAASSSPAGLSPAASLSAGRRSLLLVFLGVLVLCTLVGEGAAADWSAVYLRDNLGTSSSFAAYGYAAFALMMTAGRLVGDRLVAAWGPVLLVRLSGLLAATGLGAALLIDTPAAGVIGFGLLGAGLSCIAPQVFTAAGNLDPSRAGQALSTVVSIGYLGFLLGPILIGAAATVVTLPVALAIPVVLSLFVALSAPALRPN</sequence>
<evidence type="ECO:0000256" key="1">
    <source>
        <dbReference type="ARBA" id="ARBA00004651"/>
    </source>
</evidence>
<dbReference type="SUPFAM" id="SSF103473">
    <property type="entry name" value="MFS general substrate transporter"/>
    <property type="match status" value="1"/>
</dbReference>
<feature type="domain" description="Major facilitator superfamily (MFS) profile" evidence="6">
    <location>
        <begin position="16"/>
        <end position="417"/>
    </location>
</feature>
<evidence type="ECO:0000313" key="7">
    <source>
        <dbReference type="EMBL" id="GID77332.1"/>
    </source>
</evidence>
<feature type="transmembrane region" description="Helical" evidence="5">
    <location>
        <begin position="172"/>
        <end position="191"/>
    </location>
</feature>
<dbReference type="InterPro" id="IPR011701">
    <property type="entry name" value="MFS"/>
</dbReference>
<evidence type="ECO:0000259" key="6">
    <source>
        <dbReference type="PROSITE" id="PS50850"/>
    </source>
</evidence>
<name>A0ABQ3YBE3_9ACTN</name>